<keyword evidence="2" id="KW-1185">Reference proteome</keyword>
<comment type="caution">
    <text evidence="1">The sequence shown here is derived from an EMBL/GenBank/DDBJ whole genome shotgun (WGS) entry which is preliminary data.</text>
</comment>
<accession>A0A9D4APP1</accession>
<evidence type="ECO:0000313" key="1">
    <source>
        <dbReference type="EMBL" id="KAH1171147.1"/>
    </source>
</evidence>
<protein>
    <submittedName>
        <fullName evidence="1">Uncharacterized protein</fullName>
    </submittedName>
</protein>
<sequence>NMQGSTTGGNQTFGGHFRSIVENYSVATQIVMCLVLFEKIRKLAATGVGGGGVLLQMASHSG</sequence>
<evidence type="ECO:0000313" key="2">
    <source>
        <dbReference type="Proteomes" id="UP000827986"/>
    </source>
</evidence>
<feature type="non-terminal residue" evidence="1">
    <location>
        <position position="1"/>
    </location>
</feature>
<gene>
    <name evidence="1" type="ORF">KIL84_006765</name>
</gene>
<dbReference type="AlphaFoldDB" id="A0A9D4APP1"/>
<dbReference type="EMBL" id="JAHDVG010000483">
    <property type="protein sequence ID" value="KAH1171147.1"/>
    <property type="molecule type" value="Genomic_DNA"/>
</dbReference>
<feature type="non-terminal residue" evidence="1">
    <location>
        <position position="62"/>
    </location>
</feature>
<proteinExistence type="predicted"/>
<name>A0A9D4APP1_9SAUR</name>
<organism evidence="1 2">
    <name type="scientific">Mauremys mutica</name>
    <name type="common">yellowpond turtle</name>
    <dbReference type="NCBI Taxonomy" id="74926"/>
    <lineage>
        <taxon>Eukaryota</taxon>
        <taxon>Metazoa</taxon>
        <taxon>Chordata</taxon>
        <taxon>Craniata</taxon>
        <taxon>Vertebrata</taxon>
        <taxon>Euteleostomi</taxon>
        <taxon>Archelosauria</taxon>
        <taxon>Testudinata</taxon>
        <taxon>Testudines</taxon>
        <taxon>Cryptodira</taxon>
        <taxon>Durocryptodira</taxon>
        <taxon>Testudinoidea</taxon>
        <taxon>Geoemydidae</taxon>
        <taxon>Geoemydinae</taxon>
        <taxon>Mauremys</taxon>
    </lineage>
</organism>
<dbReference type="Proteomes" id="UP000827986">
    <property type="component" value="Unassembled WGS sequence"/>
</dbReference>
<reference evidence="1" key="1">
    <citation type="submission" date="2021-09" db="EMBL/GenBank/DDBJ databases">
        <title>The genome of Mauremys mutica provides insights into the evolution of semi-aquatic lifestyle.</title>
        <authorList>
            <person name="Gong S."/>
            <person name="Gao Y."/>
        </authorList>
    </citation>
    <scope>NUCLEOTIDE SEQUENCE</scope>
    <source>
        <strain evidence="1">MM-2020</strain>
        <tissue evidence="1">Muscle</tissue>
    </source>
</reference>